<feature type="transmembrane region" description="Helical" evidence="1">
    <location>
        <begin position="7"/>
        <end position="27"/>
    </location>
</feature>
<dbReference type="EMBL" id="BK016090">
    <property type="protein sequence ID" value="DAF94117.1"/>
    <property type="molecule type" value="Genomic_DNA"/>
</dbReference>
<protein>
    <submittedName>
        <fullName evidence="2">Uncharacterized protein</fullName>
    </submittedName>
</protein>
<evidence type="ECO:0000313" key="2">
    <source>
        <dbReference type="EMBL" id="DAF94117.1"/>
    </source>
</evidence>
<keyword evidence="1" id="KW-1133">Transmembrane helix</keyword>
<keyword evidence="1" id="KW-0472">Membrane</keyword>
<keyword evidence="1" id="KW-0812">Transmembrane</keyword>
<sequence>MSTLPEISTYTTCGGCLICVFGFRLVFVSHRNLAMEPSASRVHTEPGVRNSMFSATDIMILLGLIGGAVNLIY</sequence>
<reference evidence="2" key="1">
    <citation type="journal article" date="2021" name="Proc. Natl. Acad. Sci. U.S.A.">
        <title>A Catalog of Tens of Thousands of Viruses from Human Metagenomes Reveals Hidden Associations with Chronic Diseases.</title>
        <authorList>
            <person name="Tisza M.J."/>
            <person name="Buck C.B."/>
        </authorList>
    </citation>
    <scope>NUCLEOTIDE SEQUENCE</scope>
    <source>
        <strain evidence="2">Ctu2j3</strain>
    </source>
</reference>
<accession>A0A8S5UHZ8</accession>
<name>A0A8S5UHZ8_9CAUD</name>
<dbReference type="EMBL" id="BK016090">
    <property type="protein sequence ID" value="DAF94294.1"/>
    <property type="molecule type" value="Genomic_DNA"/>
</dbReference>
<proteinExistence type="predicted"/>
<organism evidence="2">
    <name type="scientific">Myoviridae sp. ctu2j3</name>
    <dbReference type="NCBI Taxonomy" id="2825197"/>
    <lineage>
        <taxon>Viruses</taxon>
        <taxon>Duplodnaviria</taxon>
        <taxon>Heunggongvirae</taxon>
        <taxon>Uroviricota</taxon>
        <taxon>Caudoviricetes</taxon>
    </lineage>
</organism>
<evidence type="ECO:0000256" key="1">
    <source>
        <dbReference type="SAM" id="Phobius"/>
    </source>
</evidence>
<feature type="transmembrane region" description="Helical" evidence="1">
    <location>
        <begin position="52"/>
        <end position="72"/>
    </location>
</feature>